<dbReference type="SUPFAM" id="SSF51621">
    <property type="entry name" value="Phosphoenolpyruvate/pyruvate domain"/>
    <property type="match status" value="1"/>
</dbReference>
<dbReference type="GO" id="GO:0016832">
    <property type="term" value="F:aldehyde-lyase activity"/>
    <property type="evidence" value="ECO:0007669"/>
    <property type="project" value="TreeGrafter"/>
</dbReference>
<evidence type="ECO:0000313" key="2">
    <source>
        <dbReference type="Proteomes" id="UP000073492"/>
    </source>
</evidence>
<gene>
    <name evidence="1" type="ORF">AC579_10301</name>
</gene>
<dbReference type="STRING" id="113226.A0A139GU08"/>
<dbReference type="InterPro" id="IPR050251">
    <property type="entry name" value="HpcH-HpaI_aldolase"/>
</dbReference>
<dbReference type="AlphaFoldDB" id="A0A139GU08"/>
<organism evidence="1 2">
    <name type="scientific">Pseudocercospora musae</name>
    <dbReference type="NCBI Taxonomy" id="113226"/>
    <lineage>
        <taxon>Eukaryota</taxon>
        <taxon>Fungi</taxon>
        <taxon>Dikarya</taxon>
        <taxon>Ascomycota</taxon>
        <taxon>Pezizomycotina</taxon>
        <taxon>Dothideomycetes</taxon>
        <taxon>Dothideomycetidae</taxon>
        <taxon>Mycosphaerellales</taxon>
        <taxon>Mycosphaerellaceae</taxon>
        <taxon>Pseudocercospora</taxon>
    </lineage>
</organism>
<comment type="caution">
    <text evidence="1">The sequence shown here is derived from an EMBL/GenBank/DDBJ whole genome shotgun (WGS) entry which is preliminary data.</text>
</comment>
<dbReference type="InterPro" id="IPR015813">
    <property type="entry name" value="Pyrv/PenolPyrv_kinase-like_dom"/>
</dbReference>
<name>A0A139GU08_9PEZI</name>
<dbReference type="Gene3D" id="3.20.20.60">
    <property type="entry name" value="Phosphoenolpyruvate-binding domains"/>
    <property type="match status" value="1"/>
</dbReference>
<dbReference type="OrthoDB" id="1621678at2759"/>
<dbReference type="EMBL" id="LFZO01001112">
    <property type="protein sequence ID" value="KXS93661.1"/>
    <property type="molecule type" value="Genomic_DNA"/>
</dbReference>
<dbReference type="InterPro" id="IPR040442">
    <property type="entry name" value="Pyrv_kinase-like_dom_sf"/>
</dbReference>
<reference evidence="1 2" key="1">
    <citation type="submission" date="2015-07" db="EMBL/GenBank/DDBJ databases">
        <title>Comparative genomics of the Sigatoka disease complex on banana suggests a link between parallel evolutionary changes in Pseudocercospora fijiensis and Pseudocercospora eumusae and increased virulence on the banana host.</title>
        <authorList>
            <person name="Chang T.-C."/>
            <person name="Salvucci A."/>
            <person name="Crous P.W."/>
            <person name="Stergiopoulos I."/>
        </authorList>
    </citation>
    <scope>NUCLEOTIDE SEQUENCE [LARGE SCALE GENOMIC DNA]</scope>
    <source>
        <strain evidence="1 2">CBS 116634</strain>
    </source>
</reference>
<proteinExistence type="predicted"/>
<evidence type="ECO:0008006" key="3">
    <source>
        <dbReference type="Google" id="ProtNLM"/>
    </source>
</evidence>
<dbReference type="PANTHER" id="PTHR30502">
    <property type="entry name" value="2-KETO-3-DEOXY-L-RHAMNONATE ALDOLASE"/>
    <property type="match status" value="1"/>
</dbReference>
<dbReference type="PANTHER" id="PTHR30502:SF0">
    <property type="entry name" value="PHOSPHOENOLPYRUVATE CARBOXYLASE FAMILY PROTEIN"/>
    <property type="match status" value="1"/>
</dbReference>
<dbReference type="GO" id="GO:0005737">
    <property type="term" value="C:cytoplasm"/>
    <property type="evidence" value="ECO:0007669"/>
    <property type="project" value="TreeGrafter"/>
</dbReference>
<protein>
    <recommendedName>
        <fullName evidence="3">HpcH/HpaI aldolase/citrate lyase domain-containing protein</fullName>
    </recommendedName>
</protein>
<sequence>MSQIAMASHPSTPVPYTRLLNFLRQSTTKPSIGSWLEFPGYTLASTIASFAFYDWILIDYEHGDVSDTEMYHSVAAMVSQNVSPIVRIPGSEP</sequence>
<accession>A0A139GU08</accession>
<evidence type="ECO:0000313" key="1">
    <source>
        <dbReference type="EMBL" id="KXS93661.1"/>
    </source>
</evidence>
<keyword evidence="2" id="KW-1185">Reference proteome</keyword>
<dbReference type="Proteomes" id="UP000073492">
    <property type="component" value="Unassembled WGS sequence"/>
</dbReference>